<gene>
    <name evidence="8" type="ORF">METZ01_LOCUS114566</name>
</gene>
<evidence type="ECO:0008006" key="9">
    <source>
        <dbReference type="Google" id="ProtNLM"/>
    </source>
</evidence>
<protein>
    <recommendedName>
        <fullName evidence="9">Nicotinamide mononucleotide transporter PnuC</fullName>
    </recommendedName>
</protein>
<feature type="transmembrane region" description="Helical" evidence="7">
    <location>
        <begin position="64"/>
        <end position="84"/>
    </location>
</feature>
<evidence type="ECO:0000256" key="4">
    <source>
        <dbReference type="ARBA" id="ARBA00022692"/>
    </source>
</evidence>
<keyword evidence="5 7" id="KW-1133">Transmembrane helix</keyword>
<dbReference type="EMBL" id="UINC01014476">
    <property type="protein sequence ID" value="SVA61712.1"/>
    <property type="molecule type" value="Genomic_DNA"/>
</dbReference>
<evidence type="ECO:0000256" key="1">
    <source>
        <dbReference type="ARBA" id="ARBA00004651"/>
    </source>
</evidence>
<dbReference type="AlphaFoldDB" id="A0A381XAW6"/>
<feature type="transmembrane region" description="Helical" evidence="7">
    <location>
        <begin position="41"/>
        <end position="58"/>
    </location>
</feature>
<comment type="subcellular location">
    <subcellularLocation>
        <location evidence="1">Cell membrane</location>
        <topology evidence="1">Multi-pass membrane protein</topology>
    </subcellularLocation>
</comment>
<dbReference type="Pfam" id="PF04973">
    <property type="entry name" value="NMN_transporter"/>
    <property type="match status" value="1"/>
</dbReference>
<dbReference type="InterPro" id="IPR006419">
    <property type="entry name" value="NMN_transpt_PnuC"/>
</dbReference>
<keyword evidence="2" id="KW-0813">Transport</keyword>
<reference evidence="8" key="1">
    <citation type="submission" date="2018-05" db="EMBL/GenBank/DDBJ databases">
        <authorList>
            <person name="Lanie J.A."/>
            <person name="Ng W.-L."/>
            <person name="Kazmierczak K.M."/>
            <person name="Andrzejewski T.M."/>
            <person name="Davidsen T.M."/>
            <person name="Wayne K.J."/>
            <person name="Tettelin H."/>
            <person name="Glass J.I."/>
            <person name="Rusch D."/>
            <person name="Podicherti R."/>
            <person name="Tsui H.-C.T."/>
            <person name="Winkler M.E."/>
        </authorList>
    </citation>
    <scope>NUCLEOTIDE SEQUENCE</scope>
</reference>
<name>A0A381XAW6_9ZZZZ</name>
<sequence>MESALSFFYAAIAVYGWFQWTSGGPHRERLQISIWTPTRHGIVLTLILVFTVLFGMILRRTDAVFPFLDSFTTIAAVVATYMVANKILENWVYWFVIDSISVYLYQARELHVTSLLFVLYLVLIFIGFRRWWLDWRGQDAPIGR</sequence>
<keyword evidence="4 7" id="KW-0812">Transmembrane</keyword>
<organism evidence="8">
    <name type="scientific">marine metagenome</name>
    <dbReference type="NCBI Taxonomy" id="408172"/>
    <lineage>
        <taxon>unclassified sequences</taxon>
        <taxon>metagenomes</taxon>
        <taxon>ecological metagenomes</taxon>
    </lineage>
</organism>
<evidence type="ECO:0000256" key="2">
    <source>
        <dbReference type="ARBA" id="ARBA00022448"/>
    </source>
</evidence>
<dbReference type="PANTHER" id="PTHR36122">
    <property type="entry name" value="NICOTINAMIDE RIBOSIDE TRANSPORTER PNUC"/>
    <property type="match status" value="1"/>
</dbReference>
<feature type="transmembrane region" description="Helical" evidence="7">
    <location>
        <begin position="114"/>
        <end position="132"/>
    </location>
</feature>
<feature type="transmembrane region" description="Helical" evidence="7">
    <location>
        <begin position="6"/>
        <end position="21"/>
    </location>
</feature>
<dbReference type="PANTHER" id="PTHR36122:SF2">
    <property type="entry name" value="NICOTINAMIDE RIBOSIDE TRANSPORTER PNUC"/>
    <property type="match status" value="1"/>
</dbReference>
<proteinExistence type="predicted"/>
<evidence type="ECO:0000256" key="5">
    <source>
        <dbReference type="ARBA" id="ARBA00022989"/>
    </source>
</evidence>
<keyword evidence="6 7" id="KW-0472">Membrane</keyword>
<evidence type="ECO:0000313" key="8">
    <source>
        <dbReference type="EMBL" id="SVA61712.1"/>
    </source>
</evidence>
<accession>A0A381XAW6</accession>
<evidence type="ECO:0000256" key="3">
    <source>
        <dbReference type="ARBA" id="ARBA00022475"/>
    </source>
</evidence>
<dbReference type="GO" id="GO:0034257">
    <property type="term" value="F:nicotinamide riboside transmembrane transporter activity"/>
    <property type="evidence" value="ECO:0007669"/>
    <property type="project" value="InterPro"/>
</dbReference>
<dbReference type="NCBIfam" id="TIGR01528">
    <property type="entry name" value="NMN_trans_PnuC"/>
    <property type="match status" value="1"/>
</dbReference>
<dbReference type="GO" id="GO:0005886">
    <property type="term" value="C:plasma membrane"/>
    <property type="evidence" value="ECO:0007669"/>
    <property type="project" value="UniProtKB-SubCell"/>
</dbReference>
<keyword evidence="3" id="KW-1003">Cell membrane</keyword>
<evidence type="ECO:0000256" key="7">
    <source>
        <dbReference type="SAM" id="Phobius"/>
    </source>
</evidence>
<evidence type="ECO:0000256" key="6">
    <source>
        <dbReference type="ARBA" id="ARBA00023136"/>
    </source>
</evidence>